<feature type="region of interest" description="Disordered" evidence="1">
    <location>
        <begin position="722"/>
        <end position="753"/>
    </location>
</feature>
<dbReference type="PANTHER" id="PTHR20946:SF0">
    <property type="entry name" value="SANT AND BTB DOMAIN REGULATOR OF CLASS SWITCH RECOMBINATION"/>
    <property type="match status" value="1"/>
</dbReference>
<dbReference type="EMBL" id="BMAT01000054">
    <property type="protein sequence ID" value="GFR58686.1"/>
    <property type="molecule type" value="Genomic_DNA"/>
</dbReference>
<sequence>MHCSKRFFEPGEHDVVIRVSKAAERSRRHNTDAFPKSASTRRSLKTRKNAVSVLWSFRLCYIKFDKTVSILTRPYFNPFVTYNVCWREDKEKANGSKDGYRREAKGPIMVIHVCDEAKNLKKDFHCPRDLLVQEMKYFAEYLSTDAQRWEEVDISVHCDVQIFDWLIKYVKRGSKEVQEEPKLVKKDFHCPRDLLVQEMKYFAEYLSTDAQRWEEVDISVHCDVQIFDWLIKYVKRGSKEVQEEPKLECIKFCHKNMSTIVSTPCNMGCINDRLLTRIADLFNHNEADEVKDRKDKFKSKLFSKKIEKLFEPEGVNPDSPEKATSLFRCSVCKRLLTHSLQSKVKCMPCRMTIDRNGKMTYSHVRDPKFDVNDYILELKTQLKTWRDVYWRLWGTINSLTCSRCGEVFPLTEFGHCSYHPEMARYDNEPGSATSCVGVHPCCHQSALRFDPALIIKGCRVKDHIISLPDPPSPVVSGGGGTGEGDGGSNERSVAGSKPPKSPTQKVYDDLLLRRDVICVPYQRLSDLSDMKIEVFQNEVYACHTHNSGLHLPSLSTAGAVEGKTESRPRLQALTVEKEVSYYLDDVGFGESDEETGDEEGPKDANSNKRAGKGLKKSRVTVEPQAILLGAPGFEQTKKSTWDTQRSMRYNQDAQRQEDARRMKEIRLFLTRLRLNLDKVDNRPKREVAGGLFCKLESQWRTNNIQVQGRQQQAYSFSIFNSMNKEKKKRKKKEKKKKKKKKKNNNNNCLYRRP</sequence>
<dbReference type="AlphaFoldDB" id="A0AAV4EEA3"/>
<feature type="domain" description="SANT and BTB" evidence="2">
    <location>
        <begin position="109"/>
        <end position="179"/>
    </location>
</feature>
<gene>
    <name evidence="3" type="ORF">ElyMa_000037800</name>
</gene>
<accession>A0AAV4EEA3</accession>
<proteinExistence type="predicted"/>
<reference evidence="3 4" key="1">
    <citation type="journal article" date="2021" name="Elife">
        <title>Chloroplast acquisition without the gene transfer in kleptoplastic sea slugs, Plakobranchus ocellatus.</title>
        <authorList>
            <person name="Maeda T."/>
            <person name="Takahashi S."/>
            <person name="Yoshida T."/>
            <person name="Shimamura S."/>
            <person name="Takaki Y."/>
            <person name="Nagai Y."/>
            <person name="Toyoda A."/>
            <person name="Suzuki Y."/>
            <person name="Arimoto A."/>
            <person name="Ishii H."/>
            <person name="Satoh N."/>
            <person name="Nishiyama T."/>
            <person name="Hasebe M."/>
            <person name="Maruyama T."/>
            <person name="Minagawa J."/>
            <person name="Obokata J."/>
            <person name="Shigenobu S."/>
        </authorList>
    </citation>
    <scope>NUCLEOTIDE SEQUENCE [LARGE SCALE GENOMIC DNA]</scope>
</reference>
<evidence type="ECO:0000313" key="4">
    <source>
        <dbReference type="Proteomes" id="UP000762676"/>
    </source>
</evidence>
<keyword evidence="4" id="KW-1185">Reference proteome</keyword>
<evidence type="ECO:0000313" key="3">
    <source>
        <dbReference type="EMBL" id="GFR58686.1"/>
    </source>
</evidence>
<feature type="region of interest" description="Disordered" evidence="1">
    <location>
        <begin position="469"/>
        <end position="506"/>
    </location>
</feature>
<protein>
    <recommendedName>
        <fullName evidence="2">SANT and BTB domain-containing protein</fullName>
    </recommendedName>
</protein>
<dbReference type="Pfam" id="PF11822">
    <property type="entry name" value="BTB_SANBR"/>
    <property type="match status" value="1"/>
</dbReference>
<dbReference type="InterPro" id="IPR045902">
    <property type="entry name" value="SANBR-like"/>
</dbReference>
<dbReference type="PANTHER" id="PTHR20946">
    <property type="entry name" value="SANT AND BTB DOMAIN REGULATOR OF CLASS SWITCH RECOMBINATION"/>
    <property type="match status" value="1"/>
</dbReference>
<comment type="caution">
    <text evidence="3">The sequence shown here is derived from an EMBL/GenBank/DDBJ whole genome shotgun (WGS) entry which is preliminary data.</text>
</comment>
<name>A0AAV4EEA3_9GAST</name>
<evidence type="ECO:0000256" key="1">
    <source>
        <dbReference type="SAM" id="MobiDB-lite"/>
    </source>
</evidence>
<evidence type="ECO:0000259" key="2">
    <source>
        <dbReference type="Pfam" id="PF11822"/>
    </source>
</evidence>
<organism evidence="3 4">
    <name type="scientific">Elysia marginata</name>
    <dbReference type="NCBI Taxonomy" id="1093978"/>
    <lineage>
        <taxon>Eukaryota</taxon>
        <taxon>Metazoa</taxon>
        <taxon>Spiralia</taxon>
        <taxon>Lophotrochozoa</taxon>
        <taxon>Mollusca</taxon>
        <taxon>Gastropoda</taxon>
        <taxon>Heterobranchia</taxon>
        <taxon>Euthyneura</taxon>
        <taxon>Panpulmonata</taxon>
        <taxon>Sacoglossa</taxon>
        <taxon>Placobranchoidea</taxon>
        <taxon>Plakobranchidae</taxon>
        <taxon>Elysia</taxon>
    </lineage>
</organism>
<dbReference type="Proteomes" id="UP000762676">
    <property type="component" value="Unassembled WGS sequence"/>
</dbReference>
<feature type="compositionally biased region" description="Gly residues" evidence="1">
    <location>
        <begin position="476"/>
        <end position="487"/>
    </location>
</feature>
<dbReference type="InterPro" id="IPR021777">
    <property type="entry name" value="SANBR_BTB"/>
</dbReference>
<feature type="region of interest" description="Disordered" evidence="1">
    <location>
        <begin position="587"/>
        <end position="617"/>
    </location>
</feature>
<feature type="compositionally biased region" description="Basic residues" evidence="1">
    <location>
        <begin position="725"/>
        <end position="743"/>
    </location>
</feature>